<feature type="compositionally biased region" description="Basic and acidic residues" evidence="1">
    <location>
        <begin position="29"/>
        <end position="38"/>
    </location>
</feature>
<dbReference type="RefSeq" id="WP_146905579.1">
    <property type="nucleotide sequence ID" value="NZ_BJYS01000062.1"/>
</dbReference>
<dbReference type="AlphaFoldDB" id="A0A512B631"/>
<reference evidence="3 4" key="1">
    <citation type="submission" date="2019-07" db="EMBL/GenBank/DDBJ databases">
        <title>Whole genome shotgun sequence of Adhaeribacter aerolatus NBRC 106133.</title>
        <authorList>
            <person name="Hosoyama A."/>
            <person name="Uohara A."/>
            <person name="Ohji S."/>
            <person name="Ichikawa N."/>
        </authorList>
    </citation>
    <scope>NUCLEOTIDE SEQUENCE [LARGE SCALE GENOMIC DNA]</scope>
    <source>
        <strain evidence="3 4">NBRC 106133</strain>
    </source>
</reference>
<sequence>MKKVLQINLVLALVGMLAFSCNTKQNVREDFPEGEKGTSEAIVGEDPNLAKPRPAPIGDTAETKEQADQFGEHNVQNVDSAARGLK</sequence>
<evidence type="ECO:0000256" key="1">
    <source>
        <dbReference type="SAM" id="MobiDB-lite"/>
    </source>
</evidence>
<feature type="chain" id="PRO_5021851967" description="Lipoprotein" evidence="2">
    <location>
        <begin position="21"/>
        <end position="86"/>
    </location>
</feature>
<evidence type="ECO:0000313" key="3">
    <source>
        <dbReference type="EMBL" id="GEO07418.1"/>
    </source>
</evidence>
<evidence type="ECO:0000256" key="2">
    <source>
        <dbReference type="SAM" id="SignalP"/>
    </source>
</evidence>
<name>A0A512B631_9BACT</name>
<dbReference type="Proteomes" id="UP000321532">
    <property type="component" value="Unassembled WGS sequence"/>
</dbReference>
<dbReference type="OrthoDB" id="853098at2"/>
<protein>
    <recommendedName>
        <fullName evidence="5">Lipoprotein</fullName>
    </recommendedName>
</protein>
<feature type="signal peptide" evidence="2">
    <location>
        <begin position="1"/>
        <end position="20"/>
    </location>
</feature>
<keyword evidence="4" id="KW-1185">Reference proteome</keyword>
<dbReference type="PROSITE" id="PS51257">
    <property type="entry name" value="PROKAR_LIPOPROTEIN"/>
    <property type="match status" value="1"/>
</dbReference>
<proteinExistence type="predicted"/>
<feature type="compositionally biased region" description="Basic and acidic residues" evidence="1">
    <location>
        <begin position="61"/>
        <end position="71"/>
    </location>
</feature>
<dbReference type="EMBL" id="BJYS01000062">
    <property type="protein sequence ID" value="GEO07418.1"/>
    <property type="molecule type" value="Genomic_DNA"/>
</dbReference>
<organism evidence="3 4">
    <name type="scientific">Adhaeribacter aerolatus</name>
    <dbReference type="NCBI Taxonomy" id="670289"/>
    <lineage>
        <taxon>Bacteria</taxon>
        <taxon>Pseudomonadati</taxon>
        <taxon>Bacteroidota</taxon>
        <taxon>Cytophagia</taxon>
        <taxon>Cytophagales</taxon>
        <taxon>Hymenobacteraceae</taxon>
        <taxon>Adhaeribacter</taxon>
    </lineage>
</organism>
<evidence type="ECO:0008006" key="5">
    <source>
        <dbReference type="Google" id="ProtNLM"/>
    </source>
</evidence>
<keyword evidence="2" id="KW-0732">Signal</keyword>
<comment type="caution">
    <text evidence="3">The sequence shown here is derived from an EMBL/GenBank/DDBJ whole genome shotgun (WGS) entry which is preliminary data.</text>
</comment>
<feature type="region of interest" description="Disordered" evidence="1">
    <location>
        <begin position="29"/>
        <end position="86"/>
    </location>
</feature>
<gene>
    <name evidence="3" type="ORF">AAE02nite_50820</name>
</gene>
<accession>A0A512B631</accession>
<evidence type="ECO:0000313" key="4">
    <source>
        <dbReference type="Proteomes" id="UP000321532"/>
    </source>
</evidence>